<feature type="transmembrane region" description="Helical" evidence="1">
    <location>
        <begin position="56"/>
        <end position="73"/>
    </location>
</feature>
<dbReference type="Pfam" id="PF11658">
    <property type="entry name" value="CBP_BcsG"/>
    <property type="match status" value="1"/>
</dbReference>
<dbReference type="Proteomes" id="UP000537130">
    <property type="component" value="Unassembled WGS sequence"/>
</dbReference>
<comment type="caution">
    <text evidence="2">The sequence shown here is derived from an EMBL/GenBank/DDBJ whole genome shotgun (WGS) entry which is preliminary data.</text>
</comment>
<reference evidence="2 3" key="1">
    <citation type="submission" date="2020-08" db="EMBL/GenBank/DDBJ databases">
        <title>Genomic Encyclopedia of Type Strains, Phase III (KMG-III): the genomes of soil and plant-associated and newly described type strains.</title>
        <authorList>
            <person name="Whitman W."/>
        </authorList>
    </citation>
    <scope>NUCLEOTIDE SEQUENCE [LARGE SCALE GENOMIC DNA]</scope>
    <source>
        <strain evidence="2 3">CECT 8654</strain>
    </source>
</reference>
<keyword evidence="1" id="KW-1133">Transmembrane helix</keyword>
<dbReference type="NCBIfam" id="TIGR03368">
    <property type="entry name" value="cellulose_yhjU"/>
    <property type="match status" value="1"/>
</dbReference>
<evidence type="ECO:0000313" key="2">
    <source>
        <dbReference type="EMBL" id="MBB3046972.1"/>
    </source>
</evidence>
<name>A0A7W4W3W0_9GAMM</name>
<accession>A0A7W4W3W0</accession>
<proteinExistence type="predicted"/>
<evidence type="ECO:0000313" key="3">
    <source>
        <dbReference type="Proteomes" id="UP000537130"/>
    </source>
</evidence>
<keyword evidence="3" id="KW-1185">Reference proteome</keyword>
<protein>
    <submittedName>
        <fullName evidence="2">Cellulose synthase operon protein YhjU</fullName>
    </submittedName>
</protein>
<keyword evidence="1" id="KW-0812">Transmembrane</keyword>
<dbReference type="AlphaFoldDB" id="A0A7W4W3W0"/>
<dbReference type="InterPro" id="IPR017850">
    <property type="entry name" value="Alkaline_phosphatase_core_sf"/>
</dbReference>
<dbReference type="EMBL" id="JACHWY010000001">
    <property type="protein sequence ID" value="MBB3046972.1"/>
    <property type="molecule type" value="Genomic_DNA"/>
</dbReference>
<feature type="transmembrane region" description="Helical" evidence="1">
    <location>
        <begin position="20"/>
        <end position="44"/>
    </location>
</feature>
<gene>
    <name evidence="2" type="ORF">FHR99_001208</name>
</gene>
<feature type="transmembrane region" description="Helical" evidence="1">
    <location>
        <begin position="93"/>
        <end position="112"/>
    </location>
</feature>
<sequence length="517" mass="57552">MEFKHVKALGWWNVYFAAKIALYFQDLAGFILIANLALALFLLIKTQYAGAAKAQQLVGVVVAIGLMYFENLLPPFFLPAEQGGGFMTWLGTLAWPMLLTTGLIALAYQYFLRFIEPGVVVAFLAVCVLVDKTNILNMLGADDASVQQVAASNGTEQRAIELTSDQALNASLAEFFDMESQRREPIQSIADDADFDILVLSVCSLGWDDLNMIGLSNHPLFEQFDIVFDRFNAATSYSGPAVIRLLNASCGQKPHSELFSDRYPKCQLATQLAQFEPVLMMNHDGAFDNFLSFINDQSGFDAELEPHTDIRIAQKSFDGTPIFDDLEILMRWHQQRSQRDRNEFAFYNTVSLHDGNRIIGQKAVGNESYRLRASAFLDQLSQFIKTLENSEQNTLLLIVPEHGAGLRGDRMQLPGMREIPAHSITHVPVAARLIGAKRRGPVARVTAQTSHLALSVLINNVIQQQPFQAESYTPASLVSNLPRTRRVSQNEGSTVMEVDGTDYVTLDERTWSAYPAN</sequence>
<feature type="transmembrane region" description="Helical" evidence="1">
    <location>
        <begin position="119"/>
        <end position="139"/>
    </location>
</feature>
<dbReference type="InterPro" id="IPR017744">
    <property type="entry name" value="BcsG"/>
</dbReference>
<dbReference type="RefSeq" id="WP_183409624.1">
    <property type="nucleotide sequence ID" value="NZ_JACHWY010000001.1"/>
</dbReference>
<dbReference type="Gene3D" id="3.40.720.10">
    <property type="entry name" value="Alkaline Phosphatase, subunit A"/>
    <property type="match status" value="1"/>
</dbReference>
<keyword evidence="1" id="KW-0472">Membrane</keyword>
<evidence type="ECO:0000256" key="1">
    <source>
        <dbReference type="SAM" id="Phobius"/>
    </source>
</evidence>
<organism evidence="2 3">
    <name type="scientific">Litorivivens lipolytica</name>
    <dbReference type="NCBI Taxonomy" id="1524264"/>
    <lineage>
        <taxon>Bacteria</taxon>
        <taxon>Pseudomonadati</taxon>
        <taxon>Pseudomonadota</taxon>
        <taxon>Gammaproteobacteria</taxon>
        <taxon>Litorivivens</taxon>
    </lineage>
</organism>